<dbReference type="PANTHER" id="PTHR43685:SF3">
    <property type="entry name" value="SLR2126 PROTEIN"/>
    <property type="match status" value="1"/>
</dbReference>
<dbReference type="EMBL" id="CP102294">
    <property type="protein sequence ID" value="UWN56568.1"/>
    <property type="molecule type" value="Genomic_DNA"/>
</dbReference>
<dbReference type="CDD" id="cd00761">
    <property type="entry name" value="Glyco_tranf_GTA_type"/>
    <property type="match status" value="1"/>
</dbReference>
<evidence type="ECO:0000313" key="2">
    <source>
        <dbReference type="EMBL" id="UWN56568.1"/>
    </source>
</evidence>
<dbReference type="InterPro" id="IPR050834">
    <property type="entry name" value="Glycosyltransf_2"/>
</dbReference>
<dbReference type="PANTHER" id="PTHR43685">
    <property type="entry name" value="GLYCOSYLTRANSFERASE"/>
    <property type="match status" value="1"/>
</dbReference>
<dbReference type="Proteomes" id="UP001059295">
    <property type="component" value="Chromosome"/>
</dbReference>
<keyword evidence="2" id="KW-0328">Glycosyltransferase</keyword>
<evidence type="ECO:0000259" key="1">
    <source>
        <dbReference type="Pfam" id="PF00535"/>
    </source>
</evidence>
<keyword evidence="3" id="KW-1185">Reference proteome</keyword>
<dbReference type="Gene3D" id="3.90.550.10">
    <property type="entry name" value="Spore Coat Polysaccharide Biosynthesis Protein SpsA, Chain A"/>
    <property type="match status" value="1"/>
</dbReference>
<dbReference type="SUPFAM" id="SSF53448">
    <property type="entry name" value="Nucleotide-diphospho-sugar transferases"/>
    <property type="match status" value="1"/>
</dbReference>
<dbReference type="Pfam" id="PF00535">
    <property type="entry name" value="Glycos_transf_2"/>
    <property type="match status" value="1"/>
</dbReference>
<accession>A0ABY5UY64</accession>
<keyword evidence="2" id="KW-0808">Transferase</keyword>
<dbReference type="GO" id="GO:0016757">
    <property type="term" value="F:glycosyltransferase activity"/>
    <property type="evidence" value="ECO:0007669"/>
    <property type="project" value="UniProtKB-KW"/>
</dbReference>
<feature type="domain" description="Glycosyltransferase 2-like" evidence="1">
    <location>
        <begin position="5"/>
        <end position="177"/>
    </location>
</feature>
<name>A0ABY5UY64_9BACT</name>
<dbReference type="RefSeq" id="WP_019246735.1">
    <property type="nucleotide sequence ID" value="NZ_CAPH01000018.1"/>
</dbReference>
<dbReference type="InterPro" id="IPR029044">
    <property type="entry name" value="Nucleotide-diphossugar_trans"/>
</dbReference>
<proteinExistence type="predicted"/>
<organism evidence="2 3">
    <name type="scientific">Alistipes ihumii AP11</name>
    <dbReference type="NCBI Taxonomy" id="1211813"/>
    <lineage>
        <taxon>Bacteria</taxon>
        <taxon>Pseudomonadati</taxon>
        <taxon>Bacteroidota</taxon>
        <taxon>Bacteroidia</taxon>
        <taxon>Bacteroidales</taxon>
        <taxon>Rikenellaceae</taxon>
        <taxon>Alistipes</taxon>
    </lineage>
</organism>
<dbReference type="EC" id="2.4.-.-" evidence="2"/>
<dbReference type="GeneID" id="82891635"/>
<reference evidence="2" key="1">
    <citation type="journal article" date="2022" name="Cell">
        <title>Design, construction, and in vivo augmentation of a complex gut microbiome.</title>
        <authorList>
            <person name="Cheng A.G."/>
            <person name="Ho P.Y."/>
            <person name="Aranda-Diaz A."/>
            <person name="Jain S."/>
            <person name="Yu F.B."/>
            <person name="Meng X."/>
            <person name="Wang M."/>
            <person name="Iakiviak M."/>
            <person name="Nagashima K."/>
            <person name="Zhao A."/>
            <person name="Murugkar P."/>
            <person name="Patil A."/>
            <person name="Atabakhsh K."/>
            <person name="Weakley A."/>
            <person name="Yan J."/>
            <person name="Brumbaugh A.R."/>
            <person name="Higginbottom S."/>
            <person name="Dimas A."/>
            <person name="Shiver A.L."/>
            <person name="Deutschbauer A."/>
            <person name="Neff N."/>
            <person name="Sonnenburg J.L."/>
            <person name="Huang K.C."/>
            <person name="Fischbach M.A."/>
        </authorList>
    </citation>
    <scope>NUCLEOTIDE SEQUENCE</scope>
    <source>
        <strain evidence="2">AP11</strain>
    </source>
</reference>
<gene>
    <name evidence="2" type="ORF">NQ491_07835</name>
</gene>
<sequence>MIPLSIVIATFNRSAYLLRTLESLAGQTLPAQEFEILVVNNNSTDDTPAVFADFARQHPELRLRMVAEPVQGISYARNRGVAEAKGECIVFIDDDEEAVPDFAKSYRDFFRSRPDCDAAGGAVVPVYEAPLPRWYSHYIEKMITGAMDMGDRVRPFRGSRYPGVGNSGFRRRLFERYGNFNTALGRSGSNPLGGEEKDFFMRMRSQGIRYYFVPGAAIRHITPASKLSEEYFERLTRMIGVSERIRTLGEGKSAFRRRLLAEAVKWGGTLALATGYALRGQAIKGRYLIRMRRNITQGLLRGMPPAERDA</sequence>
<protein>
    <submittedName>
        <fullName evidence="2">Glycosyltransferase</fullName>
        <ecNumber evidence="2">2.4.-.-</ecNumber>
    </submittedName>
</protein>
<evidence type="ECO:0000313" key="3">
    <source>
        <dbReference type="Proteomes" id="UP001059295"/>
    </source>
</evidence>
<dbReference type="InterPro" id="IPR001173">
    <property type="entry name" value="Glyco_trans_2-like"/>
</dbReference>